<feature type="binding site" evidence="5">
    <location>
        <begin position="239"/>
        <end position="242"/>
    </location>
    <ligand>
        <name>GTP</name>
        <dbReference type="ChEBI" id="CHEBI:37565"/>
    </ligand>
</feature>
<dbReference type="GO" id="GO:0005834">
    <property type="term" value="C:heterotrimeric G-protein complex"/>
    <property type="evidence" value="ECO:0007669"/>
    <property type="project" value="TreeGrafter"/>
</dbReference>
<keyword evidence="4" id="KW-0807">Transducer</keyword>
<reference evidence="7 8" key="2">
    <citation type="submission" date="2024-07" db="EMBL/GenBank/DDBJ databases">
        <authorList>
            <person name="Akdeniz Z."/>
        </authorList>
    </citation>
    <scope>NUCLEOTIDE SEQUENCE [LARGE SCALE GENOMIC DNA]</scope>
</reference>
<organism evidence="6">
    <name type="scientific">Hexamita inflata</name>
    <dbReference type="NCBI Taxonomy" id="28002"/>
    <lineage>
        <taxon>Eukaryota</taxon>
        <taxon>Metamonada</taxon>
        <taxon>Diplomonadida</taxon>
        <taxon>Hexamitidae</taxon>
        <taxon>Hexamitinae</taxon>
        <taxon>Hexamita</taxon>
    </lineage>
</organism>
<dbReference type="PANTHER" id="PTHR10218">
    <property type="entry name" value="GTP-BINDING PROTEIN ALPHA SUBUNIT"/>
    <property type="match status" value="1"/>
</dbReference>
<evidence type="ECO:0000256" key="5">
    <source>
        <dbReference type="PIRSR" id="PIRSR601019-1"/>
    </source>
</evidence>
<dbReference type="PANTHER" id="PTHR10218:SF302">
    <property type="entry name" value="GUANINE NUCLEOTIDE-BINDING PROTEIN ALPHA-5 SUBUNIT"/>
    <property type="match status" value="1"/>
</dbReference>
<dbReference type="EMBL" id="CATOUU010000852">
    <property type="protein sequence ID" value="CAI9954906.1"/>
    <property type="molecule type" value="Genomic_DNA"/>
</dbReference>
<keyword evidence="8" id="KW-1185">Reference proteome</keyword>
<accession>A0AA86QDM2</accession>
<dbReference type="InterPro" id="IPR001019">
    <property type="entry name" value="Gprotein_alpha_su"/>
</dbReference>
<gene>
    <name evidence="6" type="ORF">HINF_LOCUS42551</name>
    <name evidence="7" type="ORF">HINF_LOCUS52000</name>
</gene>
<dbReference type="GO" id="GO:0031683">
    <property type="term" value="F:G-protein beta/gamma-subunit complex binding"/>
    <property type="evidence" value="ECO:0007669"/>
    <property type="project" value="InterPro"/>
</dbReference>
<dbReference type="GO" id="GO:0003924">
    <property type="term" value="F:GTPase activity"/>
    <property type="evidence" value="ECO:0007669"/>
    <property type="project" value="InterPro"/>
</dbReference>
<dbReference type="InterPro" id="IPR027417">
    <property type="entry name" value="P-loop_NTPase"/>
</dbReference>
<dbReference type="GO" id="GO:0005525">
    <property type="term" value="F:GTP binding"/>
    <property type="evidence" value="ECO:0007669"/>
    <property type="project" value="UniProtKB-KW"/>
</dbReference>
<dbReference type="GO" id="GO:0005737">
    <property type="term" value="C:cytoplasm"/>
    <property type="evidence" value="ECO:0007669"/>
    <property type="project" value="TreeGrafter"/>
</dbReference>
<evidence type="ECO:0000256" key="2">
    <source>
        <dbReference type="ARBA" id="ARBA00022741"/>
    </source>
</evidence>
<dbReference type="EMBL" id="CAXDID020000257">
    <property type="protein sequence ID" value="CAL6065772.1"/>
    <property type="molecule type" value="Genomic_DNA"/>
</dbReference>
<dbReference type="PROSITE" id="PS51882">
    <property type="entry name" value="G_ALPHA"/>
    <property type="match status" value="1"/>
</dbReference>
<dbReference type="Gene3D" id="3.40.50.300">
    <property type="entry name" value="P-loop containing nucleotide triphosphate hydrolases"/>
    <property type="match status" value="2"/>
</dbReference>
<dbReference type="Proteomes" id="UP001642409">
    <property type="component" value="Unassembled WGS sequence"/>
</dbReference>
<keyword evidence="1" id="KW-0479">Metal-binding</keyword>
<dbReference type="FunFam" id="3.40.50.300:FF:000720">
    <property type="entry name" value="Guanine nucleotide-binding protein G(k) subunit alpha"/>
    <property type="match status" value="1"/>
</dbReference>
<dbReference type="GO" id="GO:0007188">
    <property type="term" value="P:adenylate cyclase-modulating G protein-coupled receptor signaling pathway"/>
    <property type="evidence" value="ECO:0007669"/>
    <property type="project" value="TreeGrafter"/>
</dbReference>
<dbReference type="GO" id="GO:0046872">
    <property type="term" value="F:metal ion binding"/>
    <property type="evidence" value="ECO:0007669"/>
    <property type="project" value="UniProtKB-KW"/>
</dbReference>
<dbReference type="Pfam" id="PF00503">
    <property type="entry name" value="G-alpha"/>
    <property type="match status" value="1"/>
</dbReference>
<proteinExistence type="predicted"/>
<dbReference type="AlphaFoldDB" id="A0AA86QDM2"/>
<dbReference type="SMART" id="SM00275">
    <property type="entry name" value="G_alpha"/>
    <property type="match status" value="1"/>
</dbReference>
<keyword evidence="2 5" id="KW-0547">Nucleotide-binding</keyword>
<sequence length="324" mass="37568">MNEKVLTSQALDKKLEQINHDQKRTTRVLVVGAQNSGKQTLMKQLRVFYDGSLLDFDLLKLRNKQDITQNMRSLVALMLNKGYLLPTDLVQQLFTDQSTCPKHILLQLSADPQIKLFMEQNSIPQNAKHSIINASRLLMMEQHDPFDLNDYLNSNIPLYTVKFNLNKNNYVFINNGSNLSYKWAELFRDVSGIVFVLDICTCFQRDGDGKSQVLTQLQEFDQTINQEYFKNSPVILLLNKFDQIDGLIKKHQFADFFPTYRGGNNQDEICAYIKERFEGLNRQPLKRKVFSFATSLNQAQVVQKLIEVITMVLQKEELRKIGFK</sequence>
<evidence type="ECO:0000256" key="3">
    <source>
        <dbReference type="ARBA" id="ARBA00023134"/>
    </source>
</evidence>
<keyword evidence="3 5" id="KW-0342">GTP-binding</keyword>
<comment type="caution">
    <text evidence="6">The sequence shown here is derived from an EMBL/GenBank/DDBJ whole genome shotgun (WGS) entry which is preliminary data.</text>
</comment>
<protein>
    <submittedName>
        <fullName evidence="6">G-protein alpha subunit</fullName>
    </submittedName>
    <submittedName>
        <fullName evidence="7">G-protein_alpha subunit</fullName>
    </submittedName>
</protein>
<dbReference type="SUPFAM" id="SSF52540">
    <property type="entry name" value="P-loop containing nucleoside triphosphate hydrolases"/>
    <property type="match status" value="1"/>
</dbReference>
<evidence type="ECO:0000256" key="4">
    <source>
        <dbReference type="ARBA" id="ARBA00023224"/>
    </source>
</evidence>
<reference evidence="6" key="1">
    <citation type="submission" date="2023-06" db="EMBL/GenBank/DDBJ databases">
        <authorList>
            <person name="Kurt Z."/>
        </authorList>
    </citation>
    <scope>NUCLEOTIDE SEQUENCE</scope>
</reference>
<evidence type="ECO:0000256" key="1">
    <source>
        <dbReference type="ARBA" id="ARBA00022723"/>
    </source>
</evidence>
<name>A0AA86QDM2_9EUKA</name>
<dbReference type="GO" id="GO:0001664">
    <property type="term" value="F:G protein-coupled receptor binding"/>
    <property type="evidence" value="ECO:0007669"/>
    <property type="project" value="TreeGrafter"/>
</dbReference>
<evidence type="ECO:0000313" key="6">
    <source>
        <dbReference type="EMBL" id="CAI9954906.1"/>
    </source>
</evidence>
<evidence type="ECO:0000313" key="8">
    <source>
        <dbReference type="Proteomes" id="UP001642409"/>
    </source>
</evidence>
<evidence type="ECO:0000313" key="7">
    <source>
        <dbReference type="EMBL" id="CAL6065772.1"/>
    </source>
</evidence>